<dbReference type="KEGG" id="gog:C1280_27450"/>
<keyword evidence="3" id="KW-1185">Reference proteome</keyword>
<proteinExistence type="predicted"/>
<dbReference type="EMBL" id="CP025958">
    <property type="protein sequence ID" value="AWM40367.1"/>
    <property type="molecule type" value="Genomic_DNA"/>
</dbReference>
<sequence length="120" mass="12375">MSPRPWLRCSGGPHGTARVAVSGTADARRRRGFRTAACARAQKRTADGSAPNPALHLTPPADSGRIAARDVAVQVSFMFGGGGRRSDGAAIPLISDGRARQRLRVVASGGRPFPAVGCGT</sequence>
<feature type="region of interest" description="Disordered" evidence="1">
    <location>
        <begin position="1"/>
        <end position="27"/>
    </location>
</feature>
<gene>
    <name evidence="2" type="ORF">C1280_27450</name>
</gene>
<accession>A0A2Z3HA06</accession>
<dbReference type="Proteomes" id="UP000245802">
    <property type="component" value="Chromosome"/>
</dbReference>
<evidence type="ECO:0000313" key="2">
    <source>
        <dbReference type="EMBL" id="AWM40367.1"/>
    </source>
</evidence>
<evidence type="ECO:0000256" key="1">
    <source>
        <dbReference type="SAM" id="MobiDB-lite"/>
    </source>
</evidence>
<organism evidence="2 3">
    <name type="scientific">Gemmata obscuriglobus</name>
    <dbReference type="NCBI Taxonomy" id="114"/>
    <lineage>
        <taxon>Bacteria</taxon>
        <taxon>Pseudomonadati</taxon>
        <taxon>Planctomycetota</taxon>
        <taxon>Planctomycetia</taxon>
        <taxon>Gemmatales</taxon>
        <taxon>Gemmataceae</taxon>
        <taxon>Gemmata</taxon>
    </lineage>
</organism>
<name>A0A2Z3HA06_9BACT</name>
<feature type="region of interest" description="Disordered" evidence="1">
    <location>
        <begin position="39"/>
        <end position="62"/>
    </location>
</feature>
<dbReference type="AlphaFoldDB" id="A0A2Z3HA06"/>
<evidence type="ECO:0000313" key="3">
    <source>
        <dbReference type="Proteomes" id="UP000245802"/>
    </source>
</evidence>
<reference evidence="2 3" key="1">
    <citation type="submission" date="2018-01" db="EMBL/GenBank/DDBJ databases">
        <title>G. obscuriglobus.</title>
        <authorList>
            <person name="Franke J."/>
            <person name="Blomberg W."/>
            <person name="Selmecki A."/>
        </authorList>
    </citation>
    <scope>NUCLEOTIDE SEQUENCE [LARGE SCALE GENOMIC DNA]</scope>
    <source>
        <strain evidence="2 3">DSM 5831</strain>
    </source>
</reference>
<protein>
    <submittedName>
        <fullName evidence="2">Uncharacterized protein</fullName>
    </submittedName>
</protein>